<protein>
    <submittedName>
        <fullName evidence="1">Uncharacterized protein</fullName>
    </submittedName>
</protein>
<sequence>RKSQDFHRLPVDVSATAAAQFETLPHTPLALPLPCLGGNAPSRLPSHLLYNRAGGPSRVRHRGRG</sequence>
<reference evidence="1" key="3">
    <citation type="journal article" date="2017" name="Nature">
        <title>Genome sequence of the progenitor of the wheat D genome Aegilops tauschii.</title>
        <authorList>
            <person name="Luo M.C."/>
            <person name="Gu Y.Q."/>
            <person name="Puiu D."/>
            <person name="Wang H."/>
            <person name="Twardziok S.O."/>
            <person name="Deal K.R."/>
            <person name="Huo N."/>
            <person name="Zhu T."/>
            <person name="Wang L."/>
            <person name="Wang Y."/>
            <person name="McGuire P.E."/>
            <person name="Liu S."/>
            <person name="Long H."/>
            <person name="Ramasamy R.K."/>
            <person name="Rodriguez J.C."/>
            <person name="Van S.L."/>
            <person name="Yuan L."/>
            <person name="Wang Z."/>
            <person name="Xia Z."/>
            <person name="Xiao L."/>
            <person name="Anderson O.D."/>
            <person name="Ouyang S."/>
            <person name="Liang Y."/>
            <person name="Zimin A.V."/>
            <person name="Pertea G."/>
            <person name="Qi P."/>
            <person name="Bennetzen J.L."/>
            <person name="Dai X."/>
            <person name="Dawson M.W."/>
            <person name="Muller H.G."/>
            <person name="Kugler K."/>
            <person name="Rivarola-Duarte L."/>
            <person name="Spannagl M."/>
            <person name="Mayer K.F.X."/>
            <person name="Lu F.H."/>
            <person name="Bevan M.W."/>
            <person name="Leroy P."/>
            <person name="Li P."/>
            <person name="You F.M."/>
            <person name="Sun Q."/>
            <person name="Liu Z."/>
            <person name="Lyons E."/>
            <person name="Wicker T."/>
            <person name="Salzberg S.L."/>
            <person name="Devos K.M."/>
            <person name="Dvorak J."/>
        </authorList>
    </citation>
    <scope>NUCLEOTIDE SEQUENCE [LARGE SCALE GENOMIC DNA]</scope>
    <source>
        <strain evidence="1">cv. AL8/78</strain>
    </source>
</reference>
<dbReference type="AlphaFoldDB" id="A0A453B7V1"/>
<reference evidence="2" key="2">
    <citation type="journal article" date="2017" name="Nat. Plants">
        <title>The Aegilops tauschii genome reveals multiple impacts of transposons.</title>
        <authorList>
            <person name="Zhao G."/>
            <person name="Zou C."/>
            <person name="Li K."/>
            <person name="Wang K."/>
            <person name="Li T."/>
            <person name="Gao L."/>
            <person name="Zhang X."/>
            <person name="Wang H."/>
            <person name="Yang Z."/>
            <person name="Liu X."/>
            <person name="Jiang W."/>
            <person name="Mao L."/>
            <person name="Kong X."/>
            <person name="Jiao Y."/>
            <person name="Jia J."/>
        </authorList>
    </citation>
    <scope>NUCLEOTIDE SEQUENCE [LARGE SCALE GENOMIC DNA]</scope>
    <source>
        <strain evidence="2">cv. AL8/78</strain>
    </source>
</reference>
<name>A0A453B7V1_AEGTS</name>
<organism evidence="1 2">
    <name type="scientific">Aegilops tauschii subsp. strangulata</name>
    <name type="common">Goatgrass</name>
    <dbReference type="NCBI Taxonomy" id="200361"/>
    <lineage>
        <taxon>Eukaryota</taxon>
        <taxon>Viridiplantae</taxon>
        <taxon>Streptophyta</taxon>
        <taxon>Embryophyta</taxon>
        <taxon>Tracheophyta</taxon>
        <taxon>Spermatophyta</taxon>
        <taxon>Magnoliopsida</taxon>
        <taxon>Liliopsida</taxon>
        <taxon>Poales</taxon>
        <taxon>Poaceae</taxon>
        <taxon>BOP clade</taxon>
        <taxon>Pooideae</taxon>
        <taxon>Triticodae</taxon>
        <taxon>Triticeae</taxon>
        <taxon>Triticinae</taxon>
        <taxon>Aegilops</taxon>
    </lineage>
</organism>
<reference evidence="1" key="4">
    <citation type="submission" date="2019-03" db="UniProtKB">
        <authorList>
            <consortium name="EnsemblPlants"/>
        </authorList>
    </citation>
    <scope>IDENTIFICATION</scope>
</reference>
<dbReference type="Proteomes" id="UP000015105">
    <property type="component" value="Chromosome 2D"/>
</dbReference>
<keyword evidence="2" id="KW-1185">Reference proteome</keyword>
<evidence type="ECO:0000313" key="2">
    <source>
        <dbReference type="Proteomes" id="UP000015105"/>
    </source>
</evidence>
<dbReference type="Gramene" id="AET2Gv20402200.1">
    <property type="protein sequence ID" value="AET2Gv20402200.1"/>
    <property type="gene ID" value="AET2Gv20402200"/>
</dbReference>
<accession>A0A453B7V1</accession>
<reference evidence="2" key="1">
    <citation type="journal article" date="2014" name="Science">
        <title>Ancient hybridizations among the ancestral genomes of bread wheat.</title>
        <authorList>
            <consortium name="International Wheat Genome Sequencing Consortium,"/>
            <person name="Marcussen T."/>
            <person name="Sandve S.R."/>
            <person name="Heier L."/>
            <person name="Spannagl M."/>
            <person name="Pfeifer M."/>
            <person name="Jakobsen K.S."/>
            <person name="Wulff B.B."/>
            <person name="Steuernagel B."/>
            <person name="Mayer K.F."/>
            <person name="Olsen O.A."/>
        </authorList>
    </citation>
    <scope>NUCLEOTIDE SEQUENCE [LARGE SCALE GENOMIC DNA]</scope>
    <source>
        <strain evidence="2">cv. AL8/78</strain>
    </source>
</reference>
<reference evidence="1" key="5">
    <citation type="journal article" date="2021" name="G3 (Bethesda)">
        <title>Aegilops tauschii genome assembly Aet v5.0 features greater sequence contiguity and improved annotation.</title>
        <authorList>
            <person name="Wang L."/>
            <person name="Zhu T."/>
            <person name="Rodriguez J.C."/>
            <person name="Deal K.R."/>
            <person name="Dubcovsky J."/>
            <person name="McGuire P.E."/>
            <person name="Lux T."/>
            <person name="Spannagl M."/>
            <person name="Mayer K.F.X."/>
            <person name="Baldrich P."/>
            <person name="Meyers B.C."/>
            <person name="Huo N."/>
            <person name="Gu Y.Q."/>
            <person name="Zhou H."/>
            <person name="Devos K.M."/>
            <person name="Bennetzen J.L."/>
            <person name="Unver T."/>
            <person name="Budak H."/>
            <person name="Gulick P.J."/>
            <person name="Galiba G."/>
            <person name="Kalapos B."/>
            <person name="Nelson D.R."/>
            <person name="Li P."/>
            <person name="You F.M."/>
            <person name="Luo M.C."/>
            <person name="Dvorak J."/>
        </authorList>
    </citation>
    <scope>NUCLEOTIDE SEQUENCE [LARGE SCALE GENOMIC DNA]</scope>
    <source>
        <strain evidence="1">cv. AL8/78</strain>
    </source>
</reference>
<evidence type="ECO:0000313" key="1">
    <source>
        <dbReference type="EnsemblPlants" id="AET2Gv20402200.1"/>
    </source>
</evidence>
<proteinExistence type="predicted"/>
<dbReference type="EnsemblPlants" id="AET2Gv20402200.1">
    <property type="protein sequence ID" value="AET2Gv20402200.1"/>
    <property type="gene ID" value="AET2Gv20402200"/>
</dbReference>